<dbReference type="AlphaFoldDB" id="A0AAV4B8I4"/>
<evidence type="ECO:0000313" key="3">
    <source>
        <dbReference type="Proteomes" id="UP000735302"/>
    </source>
</evidence>
<comment type="caution">
    <text evidence="2">The sequence shown here is derived from an EMBL/GenBank/DDBJ whole genome shotgun (WGS) entry which is preliminary data.</text>
</comment>
<keyword evidence="3" id="KW-1185">Reference proteome</keyword>
<accession>A0AAV4B8I4</accession>
<gene>
    <name evidence="2" type="ORF">PoB_004192700</name>
</gene>
<evidence type="ECO:0000313" key="2">
    <source>
        <dbReference type="EMBL" id="GFO15422.1"/>
    </source>
</evidence>
<feature type="compositionally biased region" description="Basic residues" evidence="1">
    <location>
        <begin position="418"/>
        <end position="427"/>
    </location>
</feature>
<proteinExistence type="predicted"/>
<name>A0AAV4B8I4_9GAST</name>
<protein>
    <submittedName>
        <fullName evidence="2">Uncharacterized protein</fullName>
    </submittedName>
</protein>
<organism evidence="2 3">
    <name type="scientific">Plakobranchus ocellatus</name>
    <dbReference type="NCBI Taxonomy" id="259542"/>
    <lineage>
        <taxon>Eukaryota</taxon>
        <taxon>Metazoa</taxon>
        <taxon>Spiralia</taxon>
        <taxon>Lophotrochozoa</taxon>
        <taxon>Mollusca</taxon>
        <taxon>Gastropoda</taxon>
        <taxon>Heterobranchia</taxon>
        <taxon>Euthyneura</taxon>
        <taxon>Panpulmonata</taxon>
        <taxon>Sacoglossa</taxon>
        <taxon>Placobranchoidea</taxon>
        <taxon>Plakobranchidae</taxon>
        <taxon>Plakobranchus</taxon>
    </lineage>
</organism>
<reference evidence="2 3" key="1">
    <citation type="journal article" date="2021" name="Elife">
        <title>Chloroplast acquisition without the gene transfer in kleptoplastic sea slugs, Plakobranchus ocellatus.</title>
        <authorList>
            <person name="Maeda T."/>
            <person name="Takahashi S."/>
            <person name="Yoshida T."/>
            <person name="Shimamura S."/>
            <person name="Takaki Y."/>
            <person name="Nagai Y."/>
            <person name="Toyoda A."/>
            <person name="Suzuki Y."/>
            <person name="Arimoto A."/>
            <person name="Ishii H."/>
            <person name="Satoh N."/>
            <person name="Nishiyama T."/>
            <person name="Hasebe M."/>
            <person name="Maruyama T."/>
            <person name="Minagawa J."/>
            <person name="Obokata J."/>
            <person name="Shigenobu S."/>
        </authorList>
    </citation>
    <scope>NUCLEOTIDE SEQUENCE [LARGE SCALE GENOMIC DNA]</scope>
</reference>
<evidence type="ECO:0000256" key="1">
    <source>
        <dbReference type="SAM" id="MobiDB-lite"/>
    </source>
</evidence>
<feature type="region of interest" description="Disordered" evidence="1">
    <location>
        <begin position="405"/>
        <end position="435"/>
    </location>
</feature>
<dbReference type="EMBL" id="BLXT01004610">
    <property type="protein sequence ID" value="GFO15422.1"/>
    <property type="molecule type" value="Genomic_DNA"/>
</dbReference>
<sequence length="525" mass="59614">MQLWFKAWKDQDSSVRDYRPYFRPVLCYLEGAWTTKLSDTIEEPFFSDRHALDADTWFDLQEKVRFTGYTGRKSLNENFAYLPTALMNITERGEPVYAQWNYRMLCHPLREDLPTSHFTLVDDLSARLPRGKTLADYANTRSARFELVGPRENRFTSWSLLDRLMSEVPGKDNYPANLFETSFGLEFLDPVAKNNTLLNVGYYHRRYRVEKRDAMGLSQARRGFSDPNIFMAETTQSRIAPMYVRRCRRGTCADSLKRMSYAVPLEIVYLTPLTNWNPYNLKLYNSNEKSTVTGNGQRNGGLTKKLAYNGNHNGLFYRTPTEFFTGGEIEVDPADTVKGSVGVLDPQGNVRRVSSSGIRIFLPQIPGVGALRQRYPIVPVHGEGSPVWKELNAIKDLVMRLSKRFTDGDRATNSNGKNRGRGPKGNRRGGPGSATVFVYTTSTATSDPPGHHSHTVELTQRQLDKLKRGQTVETFTSEDNGHSHRVRVRYANDRLQLVACDGGNLPCWDGHTSCLMTETENSCPR</sequence>
<dbReference type="Proteomes" id="UP000735302">
    <property type="component" value="Unassembled WGS sequence"/>
</dbReference>